<dbReference type="PANTHER" id="PTHR36842:SF1">
    <property type="entry name" value="PROTEIN TOLB"/>
    <property type="match status" value="1"/>
</dbReference>
<dbReference type="PROSITE" id="PS51257">
    <property type="entry name" value="PROKAR_LIPOPROTEIN"/>
    <property type="match status" value="1"/>
</dbReference>
<dbReference type="Gene3D" id="2.120.10.30">
    <property type="entry name" value="TolB, C-terminal domain"/>
    <property type="match status" value="2"/>
</dbReference>
<reference evidence="2" key="1">
    <citation type="journal article" date="2014" name="Front. Microbiol.">
        <title>High frequency of phylogenetically diverse reductive dehalogenase-homologous genes in deep subseafloor sedimentary metagenomes.</title>
        <authorList>
            <person name="Kawai M."/>
            <person name="Futagami T."/>
            <person name="Toyoda A."/>
            <person name="Takaki Y."/>
            <person name="Nishi S."/>
            <person name="Hori S."/>
            <person name="Arai W."/>
            <person name="Tsubouchi T."/>
            <person name="Morono Y."/>
            <person name="Uchiyama I."/>
            <person name="Ito T."/>
            <person name="Fujiyama A."/>
            <person name="Inagaki F."/>
            <person name="Takami H."/>
        </authorList>
    </citation>
    <scope>NUCLEOTIDE SEQUENCE</scope>
    <source>
        <strain evidence="2">Expedition CK06-06</strain>
    </source>
</reference>
<dbReference type="InterPro" id="IPR011042">
    <property type="entry name" value="6-blade_b-propeller_TolB-like"/>
</dbReference>
<dbReference type="SUPFAM" id="SSF69304">
    <property type="entry name" value="Tricorn protease N-terminal domain"/>
    <property type="match status" value="1"/>
</dbReference>
<evidence type="ECO:0008006" key="3">
    <source>
        <dbReference type="Google" id="ProtNLM"/>
    </source>
</evidence>
<dbReference type="Pfam" id="PF07676">
    <property type="entry name" value="PD40"/>
    <property type="match status" value="2"/>
</dbReference>
<feature type="non-terminal residue" evidence="2">
    <location>
        <position position="204"/>
    </location>
</feature>
<dbReference type="EMBL" id="BARV01033533">
    <property type="protein sequence ID" value="GAI51265.1"/>
    <property type="molecule type" value="Genomic_DNA"/>
</dbReference>
<dbReference type="AlphaFoldDB" id="X1QJR7"/>
<protein>
    <recommendedName>
        <fullName evidence="3">DUF5050 domain-containing protein</fullName>
    </recommendedName>
</protein>
<dbReference type="PANTHER" id="PTHR36842">
    <property type="entry name" value="PROTEIN TOLB HOMOLOG"/>
    <property type="match status" value="1"/>
</dbReference>
<accession>X1QJR7</accession>
<evidence type="ECO:0000313" key="2">
    <source>
        <dbReference type="EMBL" id="GAI51265.1"/>
    </source>
</evidence>
<dbReference type="InterPro" id="IPR011659">
    <property type="entry name" value="WD40"/>
</dbReference>
<evidence type="ECO:0000256" key="1">
    <source>
        <dbReference type="ARBA" id="ARBA00009820"/>
    </source>
</evidence>
<comment type="caution">
    <text evidence="2">The sequence shown here is derived from an EMBL/GenBank/DDBJ whole genome shotgun (WGS) entry which is preliminary data.</text>
</comment>
<name>X1QJR7_9ZZZZ</name>
<gene>
    <name evidence="2" type="ORF">S06H3_52694</name>
</gene>
<proteinExistence type="inferred from homology"/>
<sequence length="204" mass="22356">MKKSLKPLLCVLVLVVSVSMIMMFSSGGCRRAAPPVEESVIEEPVVEEVTGEPEEALDESEVEEMVEEKEKTYKTTVEGKIAFTRFYRVGNDYSYSMDDEIFIMNVDGSEQVNLTNNPTTGDGEPCFSPDGSKIAFVSIPYNGGDYEIYIINVDGSGETNLTNNPTTGDGEPCFSPDGSKIAFTSIREANREICIMNVDGSDRP</sequence>
<organism evidence="2">
    <name type="scientific">marine sediment metagenome</name>
    <dbReference type="NCBI Taxonomy" id="412755"/>
    <lineage>
        <taxon>unclassified sequences</taxon>
        <taxon>metagenomes</taxon>
        <taxon>ecological metagenomes</taxon>
    </lineage>
</organism>
<comment type="similarity">
    <text evidence="1">Belongs to the TolB family.</text>
</comment>